<reference evidence="9 10" key="1">
    <citation type="submission" date="2016-10" db="EMBL/GenBank/DDBJ databases">
        <authorList>
            <person name="de Groot N.N."/>
        </authorList>
    </citation>
    <scope>NUCLEOTIDE SEQUENCE [LARGE SCALE GENOMIC DNA]</scope>
    <source>
        <strain evidence="9 10">ATCC 35022</strain>
    </source>
</reference>
<dbReference type="Pfam" id="PF00528">
    <property type="entry name" value="BPD_transp_1"/>
    <property type="match status" value="1"/>
</dbReference>
<dbReference type="RefSeq" id="WP_090876522.1">
    <property type="nucleotide sequence ID" value="NZ_FMXQ01000004.1"/>
</dbReference>
<sequence>MSATLLPEQRASARSAADRAAALGAVLRAALILIVCFVVLFPVYWMVLNAIQPGEFSLTWPPALIPRGLEWSNFARLFEDKPIVEWLLMSTYVAAIVVVVTLIVVVPAAYALSRLRWRGRNLLGLFLLFTQIMPGAMIVAPELTLFRAFGWTDNLTMLALLHAAFVVPLCTWILKASFDAVPGEIVEAALVDGCNHWQTLFSVVLPLTRPGLVAVSVVAFFFSWNEYLFSSALITRSGLYTGSLGLATLITQLDTPLFVLMAAGVTFSVLPILFYLAIQRHILRGLTAGAVKG</sequence>
<feature type="transmembrane region" description="Helical" evidence="7">
    <location>
        <begin position="255"/>
        <end position="278"/>
    </location>
</feature>
<evidence type="ECO:0000313" key="10">
    <source>
        <dbReference type="Proteomes" id="UP000199071"/>
    </source>
</evidence>
<comment type="similarity">
    <text evidence="7">Belongs to the binding-protein-dependent transport system permease family.</text>
</comment>
<evidence type="ECO:0000256" key="1">
    <source>
        <dbReference type="ARBA" id="ARBA00004651"/>
    </source>
</evidence>
<feature type="transmembrane region" description="Helical" evidence="7">
    <location>
        <begin position="122"/>
        <end position="143"/>
    </location>
</feature>
<dbReference type="InterPro" id="IPR050901">
    <property type="entry name" value="BP-dep_ABC_trans_perm"/>
</dbReference>
<keyword evidence="3" id="KW-1003">Cell membrane</keyword>
<accession>A0A1G6CAJ0</accession>
<keyword evidence="2 7" id="KW-0813">Transport</keyword>
<evidence type="ECO:0000256" key="7">
    <source>
        <dbReference type="RuleBase" id="RU363032"/>
    </source>
</evidence>
<dbReference type="OrthoDB" id="9815445at2"/>
<evidence type="ECO:0000256" key="2">
    <source>
        <dbReference type="ARBA" id="ARBA00022448"/>
    </source>
</evidence>
<dbReference type="InterPro" id="IPR035906">
    <property type="entry name" value="MetI-like_sf"/>
</dbReference>
<dbReference type="AlphaFoldDB" id="A0A1G6CAJ0"/>
<feature type="transmembrane region" description="Helical" evidence="7">
    <location>
        <begin position="155"/>
        <end position="174"/>
    </location>
</feature>
<keyword evidence="4 7" id="KW-0812">Transmembrane</keyword>
<dbReference type="PANTHER" id="PTHR32243">
    <property type="entry name" value="MALTOSE TRANSPORT SYSTEM PERMEASE-RELATED"/>
    <property type="match status" value="1"/>
</dbReference>
<dbReference type="GO" id="GO:0055085">
    <property type="term" value="P:transmembrane transport"/>
    <property type="evidence" value="ECO:0007669"/>
    <property type="project" value="InterPro"/>
</dbReference>
<dbReference type="PANTHER" id="PTHR32243:SF18">
    <property type="entry name" value="INNER MEMBRANE ABC TRANSPORTER PERMEASE PROTEIN YCJP"/>
    <property type="match status" value="1"/>
</dbReference>
<organism evidence="9 10">
    <name type="scientific">Bauldia litoralis</name>
    <dbReference type="NCBI Taxonomy" id="665467"/>
    <lineage>
        <taxon>Bacteria</taxon>
        <taxon>Pseudomonadati</taxon>
        <taxon>Pseudomonadota</taxon>
        <taxon>Alphaproteobacteria</taxon>
        <taxon>Hyphomicrobiales</taxon>
        <taxon>Kaistiaceae</taxon>
        <taxon>Bauldia</taxon>
    </lineage>
</organism>
<feature type="transmembrane region" description="Helical" evidence="7">
    <location>
        <begin position="86"/>
        <end position="110"/>
    </location>
</feature>
<evidence type="ECO:0000313" key="9">
    <source>
        <dbReference type="EMBL" id="SDB29772.1"/>
    </source>
</evidence>
<keyword evidence="10" id="KW-1185">Reference proteome</keyword>
<evidence type="ECO:0000256" key="6">
    <source>
        <dbReference type="ARBA" id="ARBA00023136"/>
    </source>
</evidence>
<dbReference type="InterPro" id="IPR000515">
    <property type="entry name" value="MetI-like"/>
</dbReference>
<protein>
    <submittedName>
        <fullName evidence="9">Carbohydrate ABC transporter membrane protein 2, CUT1 family (TC 3.A.1.1.-)</fullName>
    </submittedName>
</protein>
<keyword evidence="6 7" id="KW-0472">Membrane</keyword>
<comment type="subcellular location">
    <subcellularLocation>
        <location evidence="1 7">Cell membrane</location>
        <topology evidence="1 7">Multi-pass membrane protein</topology>
    </subcellularLocation>
</comment>
<proteinExistence type="inferred from homology"/>
<evidence type="ECO:0000256" key="4">
    <source>
        <dbReference type="ARBA" id="ARBA00022692"/>
    </source>
</evidence>
<dbReference type="EMBL" id="FMXQ01000004">
    <property type="protein sequence ID" value="SDB29772.1"/>
    <property type="molecule type" value="Genomic_DNA"/>
</dbReference>
<dbReference type="Proteomes" id="UP000199071">
    <property type="component" value="Unassembled WGS sequence"/>
</dbReference>
<dbReference type="PROSITE" id="PS50928">
    <property type="entry name" value="ABC_TM1"/>
    <property type="match status" value="1"/>
</dbReference>
<gene>
    <name evidence="9" type="ORF">SAMN02982931_02250</name>
</gene>
<evidence type="ECO:0000256" key="5">
    <source>
        <dbReference type="ARBA" id="ARBA00022989"/>
    </source>
</evidence>
<feature type="domain" description="ABC transmembrane type-1" evidence="8">
    <location>
        <begin position="87"/>
        <end position="278"/>
    </location>
</feature>
<feature type="transmembrane region" description="Helical" evidence="7">
    <location>
        <begin position="21"/>
        <end position="47"/>
    </location>
</feature>
<evidence type="ECO:0000256" key="3">
    <source>
        <dbReference type="ARBA" id="ARBA00022475"/>
    </source>
</evidence>
<dbReference type="SUPFAM" id="SSF161098">
    <property type="entry name" value="MetI-like"/>
    <property type="match status" value="1"/>
</dbReference>
<dbReference type="GO" id="GO:0005886">
    <property type="term" value="C:plasma membrane"/>
    <property type="evidence" value="ECO:0007669"/>
    <property type="project" value="UniProtKB-SubCell"/>
</dbReference>
<keyword evidence="5 7" id="KW-1133">Transmembrane helix</keyword>
<dbReference type="STRING" id="665467.SAMN02982931_02250"/>
<evidence type="ECO:0000259" key="8">
    <source>
        <dbReference type="PROSITE" id="PS50928"/>
    </source>
</evidence>
<name>A0A1G6CAJ0_9HYPH</name>
<dbReference type="Gene3D" id="1.10.3720.10">
    <property type="entry name" value="MetI-like"/>
    <property type="match status" value="1"/>
</dbReference>
<dbReference type="CDD" id="cd06261">
    <property type="entry name" value="TM_PBP2"/>
    <property type="match status" value="1"/>
</dbReference>